<organism evidence="3 4">
    <name type="scientific">Sulfitobacter noctilucicola</name>
    <dbReference type="NCBI Taxonomy" id="1342301"/>
    <lineage>
        <taxon>Bacteria</taxon>
        <taxon>Pseudomonadati</taxon>
        <taxon>Pseudomonadota</taxon>
        <taxon>Alphaproteobacteria</taxon>
        <taxon>Rhodobacterales</taxon>
        <taxon>Roseobacteraceae</taxon>
        <taxon>Sulfitobacter</taxon>
    </lineage>
</organism>
<evidence type="ECO:0000256" key="1">
    <source>
        <dbReference type="SAM" id="MobiDB-lite"/>
    </source>
</evidence>
<dbReference type="Proteomes" id="UP000565745">
    <property type="component" value="Unassembled WGS sequence"/>
</dbReference>
<dbReference type="OrthoDB" id="7725875at2"/>
<dbReference type="EMBL" id="JACIFU010000001">
    <property type="protein sequence ID" value="MBB4173562.1"/>
    <property type="molecule type" value="Genomic_DNA"/>
</dbReference>
<protein>
    <submittedName>
        <fullName evidence="3">Uncharacterized protein</fullName>
    </submittedName>
</protein>
<feature type="region of interest" description="Disordered" evidence="1">
    <location>
        <begin position="127"/>
        <end position="172"/>
    </location>
</feature>
<name>A0A7W6M7L7_9RHOB</name>
<keyword evidence="2" id="KW-0812">Transmembrane</keyword>
<feature type="transmembrane region" description="Helical" evidence="2">
    <location>
        <begin position="24"/>
        <end position="41"/>
    </location>
</feature>
<reference evidence="3 4" key="1">
    <citation type="submission" date="2020-08" db="EMBL/GenBank/DDBJ databases">
        <title>Genomic Encyclopedia of Type Strains, Phase IV (KMG-IV): sequencing the most valuable type-strain genomes for metagenomic binning, comparative biology and taxonomic classification.</title>
        <authorList>
            <person name="Goeker M."/>
        </authorList>
    </citation>
    <scope>NUCLEOTIDE SEQUENCE [LARGE SCALE GENOMIC DNA]</scope>
    <source>
        <strain evidence="3 4">DSM 101015</strain>
    </source>
</reference>
<comment type="caution">
    <text evidence="3">The sequence shown here is derived from an EMBL/GenBank/DDBJ whole genome shotgun (WGS) entry which is preliminary data.</text>
</comment>
<keyword evidence="4" id="KW-1185">Reference proteome</keyword>
<keyword evidence="2" id="KW-1133">Transmembrane helix</keyword>
<dbReference type="RefSeq" id="WP_025054406.1">
    <property type="nucleotide sequence ID" value="NZ_JACIFU010000001.1"/>
</dbReference>
<evidence type="ECO:0000313" key="4">
    <source>
        <dbReference type="Proteomes" id="UP000565745"/>
    </source>
</evidence>
<gene>
    <name evidence="3" type="ORF">GGR93_001323</name>
</gene>
<proteinExistence type="predicted"/>
<dbReference type="AlphaFoldDB" id="A0A7W6M7L7"/>
<sequence>MTFSDIYSDEVYEARRDRAKRARFWAKVVSLMLVLTIGATLRSEPNLRLALMTAGMDGVLAVAGGAASDTGSGQPFDTPAFMAKMMQRAQDQAQRQARIDEAQPQIAQATGSKNKVKVNRHSFGQDNGLGFTNPLANPAGSGSGFSRGAKMADTKDLAEQLGKSMEGMNVGN</sequence>
<evidence type="ECO:0000313" key="3">
    <source>
        <dbReference type="EMBL" id="MBB4173562.1"/>
    </source>
</evidence>
<evidence type="ECO:0000256" key="2">
    <source>
        <dbReference type="SAM" id="Phobius"/>
    </source>
</evidence>
<accession>A0A7W6M7L7</accession>
<keyword evidence="2" id="KW-0472">Membrane</keyword>